<dbReference type="SMART" id="SM00005">
    <property type="entry name" value="DEATH"/>
    <property type="match status" value="1"/>
</dbReference>
<dbReference type="SMART" id="SM00218">
    <property type="entry name" value="ZU5"/>
    <property type="match status" value="1"/>
</dbReference>
<dbReference type="Pfam" id="PF00531">
    <property type="entry name" value="Death"/>
    <property type="match status" value="1"/>
</dbReference>
<keyword evidence="1" id="KW-0675">Receptor</keyword>
<dbReference type="Proteomes" id="UP000001554">
    <property type="component" value="Chromosome 17"/>
</dbReference>
<comment type="subcellular location">
    <subcellularLocation>
        <location evidence="1">Cell membrane</location>
        <topology evidence="1">Single-pass type I membrane protein</topology>
    </subcellularLocation>
</comment>
<keyword evidence="1" id="KW-0732">Signal</keyword>
<dbReference type="InterPro" id="IPR011029">
    <property type="entry name" value="DEATH-like_dom_sf"/>
</dbReference>
<dbReference type="AlphaFoldDB" id="A0A9J7KHX8"/>
<keyword evidence="1" id="KW-1133">Transmembrane helix</keyword>
<dbReference type="GeneID" id="118404683"/>
<dbReference type="GO" id="GO:0005886">
    <property type="term" value="C:plasma membrane"/>
    <property type="evidence" value="ECO:0007669"/>
    <property type="project" value="UniProtKB-SubCell"/>
</dbReference>
<comment type="similarity">
    <text evidence="1">Belongs to the unc-5 family.</text>
</comment>
<dbReference type="InterPro" id="IPR037936">
    <property type="entry name" value="UNC5A-D"/>
</dbReference>
<comment type="function">
    <text evidence="1">Receptor for netrin required for axon guidance. Mediates axon repulsion of neuronal growth cones in the developing nervous system upon ligand binding.</text>
</comment>
<dbReference type="PROSITE" id="PS51145">
    <property type="entry name" value="ZU5"/>
    <property type="match status" value="1"/>
</dbReference>
<feature type="compositionally biased region" description="Polar residues" evidence="2">
    <location>
        <begin position="774"/>
        <end position="789"/>
    </location>
</feature>
<dbReference type="InterPro" id="IPR000488">
    <property type="entry name" value="Death_dom"/>
</dbReference>
<organism evidence="4 5">
    <name type="scientific">Branchiostoma floridae</name>
    <name type="common">Florida lancelet</name>
    <name type="synonym">Amphioxus</name>
    <dbReference type="NCBI Taxonomy" id="7739"/>
    <lineage>
        <taxon>Eukaryota</taxon>
        <taxon>Metazoa</taxon>
        <taxon>Chordata</taxon>
        <taxon>Cephalochordata</taxon>
        <taxon>Leptocardii</taxon>
        <taxon>Amphioxiformes</taxon>
        <taxon>Branchiostomatidae</taxon>
        <taxon>Branchiostoma</taxon>
    </lineage>
</organism>
<feature type="domain" description="ZU5" evidence="3">
    <location>
        <begin position="285"/>
        <end position="394"/>
    </location>
</feature>
<feature type="compositionally biased region" description="Low complexity" evidence="2">
    <location>
        <begin position="707"/>
        <end position="719"/>
    </location>
</feature>
<proteinExistence type="inferred from homology"/>
<dbReference type="Gene3D" id="4.10.400.20">
    <property type="match status" value="1"/>
</dbReference>
<feature type="signal peptide" evidence="1">
    <location>
        <begin position="1"/>
        <end position="17"/>
    </location>
</feature>
<feature type="region of interest" description="Disordered" evidence="2">
    <location>
        <begin position="707"/>
        <end position="818"/>
    </location>
</feature>
<evidence type="ECO:0000256" key="2">
    <source>
        <dbReference type="SAM" id="MobiDB-lite"/>
    </source>
</evidence>
<protein>
    <recommendedName>
        <fullName evidence="1">Netrin receptor UNC5</fullName>
    </recommendedName>
</protein>
<dbReference type="GO" id="GO:0005042">
    <property type="term" value="F:netrin receptor activity"/>
    <property type="evidence" value="ECO:0007669"/>
    <property type="project" value="UniProtKB-UniRule"/>
</dbReference>
<evidence type="ECO:0000313" key="4">
    <source>
        <dbReference type="Proteomes" id="UP000001554"/>
    </source>
</evidence>
<dbReference type="PANTHER" id="PTHR12582:SF41">
    <property type="entry name" value="UNC5C-LIKE PROTEIN"/>
    <property type="match status" value="1"/>
</dbReference>
<dbReference type="PANTHER" id="PTHR12582">
    <property type="entry name" value="NETRIN RECEPTOR UNC5"/>
    <property type="match status" value="1"/>
</dbReference>
<sequence length="968" mass="106073">MRKVVWLLLLLPWRVQGQLEPSTSTTATATGSPSAASTEKCPELYAYDEWVHDCLPCSICISYPNSPFCHACPEFNKETPQAPAPAGPDSEVDLETSDVVGQSSDFLPMLTGAIVGISIMFLVILALILSFKVSFIRAKWVKLGLMNKQPQRKKSKNGRTIDAPDLQLSERMHGANCNLNVLIAQAPKTLPPKTQNAIAQMQKKSVQFVPDGNIFDSDSDISLCETRTCSSAADSGYCAPIVLTPSNRLSVIQMSQCEDESCNESTDSVCSKINIATFDCNSVVFFSEALIGKDGGILMLPNAATSLLFSPHSISNQIDITLEILHNPVILPDLGEDETLVSPFVCCGPHGWTFNKPVLLTFPHCGMSDTNDFTLLVSETSSQQVPDWVEVSNATPGIEYFVRDSECLVYTKHFTGFSLKSRGPKQVRLLAFSSVSDNLYRLRVYCINDTKDAIDRIRREEQEFGFKPTDRGISMTFLNNKEDIRLKANLETPGWKFLNSSQELVISYNSVRGKRDGNVMFNLQAEPDLKGDARVLSLSIHAFQEGNSDSPTYSVAEELPIGEFEMTPSLPSYHRCDHRGACNCVTQTQVYTVHTNITNQARVSFLNTLGSHRNLTIPHKLRTHLCIKLDPLKERGDDWRSLASDLGLDELIEYFGSKGNPTELVLQEFEKSEKTLKDLWGILIGMGRPDAASLVQMYIQTTSCKLPSPVSDSGVGSPDTDLEAPGRDSTPSPGSDVRFFPNGPSRVGESFEAISETDPPQHVHCGGSVPSEDLYNSSQAAGSQTNSPQFLHCGGSAPSQDLYTSSQDATSQTSSPQYVHCGGADPSKDLFSSLFEHAISQTNTPQFLHSGGPVPSQDLYNSSQHAHVSQTSSPQYVHCGVSVPSHELYNSCEEQTEPKLIQAIENMQDLPLNVNSTARENDEPGNDEAQEINETGTDDSVSSQDIEVMVVTSPEVRHLPNGLRETEV</sequence>
<feature type="chain" id="PRO_5039963279" description="Netrin receptor UNC5" evidence="1">
    <location>
        <begin position="18"/>
        <end position="968"/>
    </location>
</feature>
<dbReference type="OrthoDB" id="5973910at2759"/>
<evidence type="ECO:0000259" key="3">
    <source>
        <dbReference type="PROSITE" id="PS51145"/>
    </source>
</evidence>
<dbReference type="Gene3D" id="2.60.220.30">
    <property type="match status" value="1"/>
</dbReference>
<evidence type="ECO:0000313" key="5">
    <source>
        <dbReference type="RefSeq" id="XP_035659818.1"/>
    </source>
</evidence>
<accession>A0A9J7KHX8</accession>
<name>A0A9J7KHX8_BRAFL</name>
<dbReference type="RefSeq" id="XP_035659818.1">
    <property type="nucleotide sequence ID" value="XM_035803925.1"/>
</dbReference>
<keyword evidence="4" id="KW-1185">Reference proteome</keyword>
<keyword evidence="1" id="KW-0393">Immunoglobulin domain</keyword>
<dbReference type="Pfam" id="PF00791">
    <property type="entry name" value="ZU5"/>
    <property type="match status" value="1"/>
</dbReference>
<dbReference type="Gene3D" id="1.10.533.10">
    <property type="entry name" value="Death Domain, Fas"/>
    <property type="match status" value="1"/>
</dbReference>
<dbReference type="KEGG" id="bfo:118404683"/>
<feature type="compositionally biased region" description="Low complexity" evidence="2">
    <location>
        <begin position="804"/>
        <end position="817"/>
    </location>
</feature>
<reference evidence="4" key="1">
    <citation type="journal article" date="2020" name="Nat. Ecol. Evol.">
        <title>Deeply conserved synteny resolves early events in vertebrate evolution.</title>
        <authorList>
            <person name="Simakov O."/>
            <person name="Marletaz F."/>
            <person name="Yue J.X."/>
            <person name="O'Connell B."/>
            <person name="Jenkins J."/>
            <person name="Brandt A."/>
            <person name="Calef R."/>
            <person name="Tung C.H."/>
            <person name="Huang T.K."/>
            <person name="Schmutz J."/>
            <person name="Satoh N."/>
            <person name="Yu J.K."/>
            <person name="Putnam N.H."/>
            <person name="Green R.E."/>
            <person name="Rokhsar D.S."/>
        </authorList>
    </citation>
    <scope>NUCLEOTIDE SEQUENCE [LARGE SCALE GENOMIC DNA]</scope>
    <source>
        <strain evidence="4">S238N-H82</strain>
    </source>
</reference>
<feature type="transmembrane region" description="Helical" evidence="1">
    <location>
        <begin position="106"/>
        <end position="129"/>
    </location>
</feature>
<dbReference type="OMA" id="IPHKLRT"/>
<keyword evidence="1" id="KW-0812">Transmembrane</keyword>
<dbReference type="SUPFAM" id="SSF47986">
    <property type="entry name" value="DEATH domain"/>
    <property type="match status" value="1"/>
</dbReference>
<feature type="compositionally biased region" description="Polar residues" evidence="2">
    <location>
        <begin position="932"/>
        <end position="944"/>
    </location>
</feature>
<feature type="region of interest" description="Disordered" evidence="2">
    <location>
        <begin position="915"/>
        <end position="944"/>
    </location>
</feature>
<keyword evidence="1" id="KW-0217">Developmental protein</keyword>
<evidence type="ECO:0000256" key="1">
    <source>
        <dbReference type="RuleBase" id="RU367033"/>
    </source>
</evidence>
<reference evidence="5" key="2">
    <citation type="submission" date="2025-08" db="UniProtKB">
        <authorList>
            <consortium name="RefSeq"/>
        </authorList>
    </citation>
    <scope>IDENTIFICATION</scope>
    <source>
        <strain evidence="5">S238N-H82</strain>
        <tissue evidence="5">Testes</tissue>
    </source>
</reference>
<keyword evidence="1" id="KW-0472">Membrane</keyword>
<dbReference type="InterPro" id="IPR000906">
    <property type="entry name" value="ZU5_dom"/>
</dbReference>
<gene>
    <name evidence="5" type="primary">LOC118404683</name>
</gene>